<keyword evidence="1" id="KW-0812">Transmembrane</keyword>
<protein>
    <recommendedName>
        <fullName evidence="4">Holin</fullName>
    </recommendedName>
</protein>
<dbReference type="EMBL" id="BAAAUD010000103">
    <property type="protein sequence ID" value="GAA2971375.1"/>
    <property type="molecule type" value="Genomic_DNA"/>
</dbReference>
<evidence type="ECO:0000313" key="3">
    <source>
        <dbReference type="Proteomes" id="UP001500403"/>
    </source>
</evidence>
<keyword evidence="1" id="KW-0472">Membrane</keyword>
<feature type="transmembrane region" description="Helical" evidence="1">
    <location>
        <begin position="12"/>
        <end position="31"/>
    </location>
</feature>
<keyword evidence="3" id="KW-1185">Reference proteome</keyword>
<keyword evidence="1" id="KW-1133">Transmembrane helix</keyword>
<reference evidence="3" key="1">
    <citation type="journal article" date="2019" name="Int. J. Syst. Evol. Microbiol.">
        <title>The Global Catalogue of Microorganisms (GCM) 10K type strain sequencing project: providing services to taxonomists for standard genome sequencing and annotation.</title>
        <authorList>
            <consortium name="The Broad Institute Genomics Platform"/>
            <consortium name="The Broad Institute Genome Sequencing Center for Infectious Disease"/>
            <person name="Wu L."/>
            <person name="Ma J."/>
        </authorList>
    </citation>
    <scope>NUCLEOTIDE SEQUENCE [LARGE SCALE GENOMIC DNA]</scope>
    <source>
        <strain evidence="3">JCM 9088</strain>
    </source>
</reference>
<feature type="transmembrane region" description="Helical" evidence="1">
    <location>
        <begin position="43"/>
        <end position="64"/>
    </location>
</feature>
<name>A0ABP6K8G2_9ACTN</name>
<evidence type="ECO:0008006" key="4">
    <source>
        <dbReference type="Google" id="ProtNLM"/>
    </source>
</evidence>
<dbReference type="Proteomes" id="UP001500403">
    <property type="component" value="Unassembled WGS sequence"/>
</dbReference>
<evidence type="ECO:0000256" key="1">
    <source>
        <dbReference type="SAM" id="Phobius"/>
    </source>
</evidence>
<evidence type="ECO:0000313" key="2">
    <source>
        <dbReference type="EMBL" id="GAA2971375.1"/>
    </source>
</evidence>
<sequence length="74" mass="7471">MAAPVEKKVSAATVAAYLGSTGLLAVLTAIQDNSGLVGGLPDGLEPFVLALIPTSLTFVGGWVAKHTPRGIARI</sequence>
<comment type="caution">
    <text evidence="2">The sequence shown here is derived from an EMBL/GenBank/DDBJ whole genome shotgun (WGS) entry which is preliminary data.</text>
</comment>
<accession>A0ABP6K8G2</accession>
<gene>
    <name evidence="2" type="ORF">GCM10010446_65180</name>
</gene>
<dbReference type="RefSeq" id="WP_344500365.1">
    <property type="nucleotide sequence ID" value="NZ_BAAAUD010000103.1"/>
</dbReference>
<organism evidence="2 3">
    <name type="scientific">Streptomyces enissocaesilis</name>
    <dbReference type="NCBI Taxonomy" id="332589"/>
    <lineage>
        <taxon>Bacteria</taxon>
        <taxon>Bacillati</taxon>
        <taxon>Actinomycetota</taxon>
        <taxon>Actinomycetes</taxon>
        <taxon>Kitasatosporales</taxon>
        <taxon>Streptomycetaceae</taxon>
        <taxon>Streptomyces</taxon>
        <taxon>Streptomyces rochei group</taxon>
    </lineage>
</organism>
<proteinExistence type="predicted"/>